<dbReference type="AlphaFoldDB" id="A0A542YTB9"/>
<reference evidence="1 2" key="1">
    <citation type="submission" date="2019-06" db="EMBL/GenBank/DDBJ databases">
        <title>Sequencing the genomes of 1000 actinobacteria strains.</title>
        <authorList>
            <person name="Klenk H.-P."/>
        </authorList>
    </citation>
    <scope>NUCLEOTIDE SEQUENCE [LARGE SCALE GENOMIC DNA]</scope>
    <source>
        <strain evidence="1 2">DSM 12335</strain>
    </source>
</reference>
<evidence type="ECO:0000313" key="1">
    <source>
        <dbReference type="EMBL" id="TQL51342.1"/>
    </source>
</evidence>
<accession>A0A542YTB9</accession>
<gene>
    <name evidence="1" type="ORF">FB467_2484</name>
</gene>
<protein>
    <submittedName>
        <fullName evidence="1">Uncharacterized protein</fullName>
    </submittedName>
</protein>
<name>A0A542YTB9_9MICO</name>
<evidence type="ECO:0000313" key="2">
    <source>
        <dbReference type="Proteomes" id="UP000319516"/>
    </source>
</evidence>
<dbReference type="EMBL" id="VFOP01000001">
    <property type="protein sequence ID" value="TQL51342.1"/>
    <property type="molecule type" value="Genomic_DNA"/>
</dbReference>
<sequence length="205" mass="22703">MPSLKEKTDYDVLNVVALKKMATAEQVADATGLEEARVTEVLSGLAETGLVTLLGEQALPGETAVPTLEDYAATAYDAARQDPDILLAADRFEKVNSAFLGAMSDWQLVSLGGRSVPNDHSDAEYDDKVITRINRLVERLNPILLVLAGHDRRFMSYETRFRAALDAVDRGDTERVSSPTIDSVHNVWFEFHEDLLRTLGRARQE</sequence>
<organism evidence="1 2">
    <name type="scientific">Ornithinicoccus hortensis</name>
    <dbReference type="NCBI Taxonomy" id="82346"/>
    <lineage>
        <taxon>Bacteria</taxon>
        <taxon>Bacillati</taxon>
        <taxon>Actinomycetota</taxon>
        <taxon>Actinomycetes</taxon>
        <taxon>Micrococcales</taxon>
        <taxon>Intrasporangiaceae</taxon>
        <taxon>Ornithinicoccus</taxon>
    </lineage>
</organism>
<dbReference type="Proteomes" id="UP000319516">
    <property type="component" value="Unassembled WGS sequence"/>
</dbReference>
<proteinExistence type="predicted"/>
<comment type="caution">
    <text evidence="1">The sequence shown here is derived from an EMBL/GenBank/DDBJ whole genome shotgun (WGS) entry which is preliminary data.</text>
</comment>
<dbReference type="RefSeq" id="WP_141785354.1">
    <property type="nucleotide sequence ID" value="NZ_BAAAIK010000010.1"/>
</dbReference>
<dbReference type="OrthoDB" id="3568381at2"/>
<keyword evidence="2" id="KW-1185">Reference proteome</keyword>